<organism evidence="2 3">
    <name type="scientific">Streptomyces glomeratus</name>
    <dbReference type="NCBI Taxonomy" id="284452"/>
    <lineage>
        <taxon>Bacteria</taxon>
        <taxon>Bacillati</taxon>
        <taxon>Actinomycetota</taxon>
        <taxon>Actinomycetes</taxon>
        <taxon>Kitasatosporales</taxon>
        <taxon>Streptomycetaceae</taxon>
        <taxon>Streptomyces</taxon>
    </lineage>
</organism>
<name>A0ABP6KYA0_9ACTN</name>
<dbReference type="RefSeq" id="WP_344412149.1">
    <property type="nucleotide sequence ID" value="NZ_BAAAUF010000002.1"/>
</dbReference>
<protein>
    <recommendedName>
        <fullName evidence="4">Bacterial transcriptional activator domain-containing protein</fullName>
    </recommendedName>
</protein>
<sequence length="128" mass="13993">MLTRPDESAASTWDFYEMDAYRLLGDDERAAAHARSVIRISTGPNGTEISPMRAAEARLTLGVAAARTSEIEEAIGMGTAALEADRAAPHRPQPRCRRPRASGDDRTVTTVPELSAWEAEIIWVPFGR</sequence>
<dbReference type="Proteomes" id="UP001501532">
    <property type="component" value="Unassembled WGS sequence"/>
</dbReference>
<dbReference type="EMBL" id="BAAAUF010000002">
    <property type="protein sequence ID" value="GAA3026834.1"/>
    <property type="molecule type" value="Genomic_DNA"/>
</dbReference>
<accession>A0ABP6KYA0</accession>
<evidence type="ECO:0000313" key="3">
    <source>
        <dbReference type="Proteomes" id="UP001501532"/>
    </source>
</evidence>
<keyword evidence="3" id="KW-1185">Reference proteome</keyword>
<reference evidence="3" key="1">
    <citation type="journal article" date="2019" name="Int. J. Syst. Evol. Microbiol.">
        <title>The Global Catalogue of Microorganisms (GCM) 10K type strain sequencing project: providing services to taxonomists for standard genome sequencing and annotation.</title>
        <authorList>
            <consortium name="The Broad Institute Genomics Platform"/>
            <consortium name="The Broad Institute Genome Sequencing Center for Infectious Disease"/>
            <person name="Wu L."/>
            <person name="Ma J."/>
        </authorList>
    </citation>
    <scope>NUCLEOTIDE SEQUENCE [LARGE SCALE GENOMIC DNA]</scope>
    <source>
        <strain evidence="3">JCM 9091</strain>
    </source>
</reference>
<gene>
    <name evidence="2" type="ORF">GCM10010448_06010</name>
</gene>
<comment type="caution">
    <text evidence="2">The sequence shown here is derived from an EMBL/GenBank/DDBJ whole genome shotgun (WGS) entry which is preliminary data.</text>
</comment>
<evidence type="ECO:0000313" key="2">
    <source>
        <dbReference type="EMBL" id="GAA3026834.1"/>
    </source>
</evidence>
<feature type="region of interest" description="Disordered" evidence="1">
    <location>
        <begin position="84"/>
        <end position="109"/>
    </location>
</feature>
<evidence type="ECO:0000256" key="1">
    <source>
        <dbReference type="SAM" id="MobiDB-lite"/>
    </source>
</evidence>
<proteinExistence type="predicted"/>
<evidence type="ECO:0008006" key="4">
    <source>
        <dbReference type="Google" id="ProtNLM"/>
    </source>
</evidence>